<dbReference type="Pfam" id="PF01547">
    <property type="entry name" value="SBP_bac_1"/>
    <property type="match status" value="1"/>
</dbReference>
<dbReference type="Gene3D" id="3.40.190.10">
    <property type="entry name" value="Periplasmic binding protein-like II"/>
    <property type="match status" value="2"/>
</dbReference>
<evidence type="ECO:0000313" key="3">
    <source>
        <dbReference type="EMBL" id="OUD09212.1"/>
    </source>
</evidence>
<evidence type="ECO:0000256" key="2">
    <source>
        <dbReference type="SAM" id="SignalP"/>
    </source>
</evidence>
<dbReference type="InterPro" id="IPR006059">
    <property type="entry name" value="SBP"/>
</dbReference>
<dbReference type="RefSeq" id="WP_086451687.1">
    <property type="nucleotide sequence ID" value="NZ_MSPP01000003.1"/>
</dbReference>
<keyword evidence="1 2" id="KW-0732">Signal</keyword>
<dbReference type="Proteomes" id="UP000194664">
    <property type="component" value="Unassembled WGS sequence"/>
</dbReference>
<dbReference type="PANTHER" id="PTHR30006:SF25">
    <property type="entry name" value="PHOSPHOGLYCERATE TRANSPORT REGULATORY PROTEIN PGTC"/>
    <property type="match status" value="1"/>
</dbReference>
<dbReference type="GO" id="GO:0030288">
    <property type="term" value="C:outer membrane-bounded periplasmic space"/>
    <property type="evidence" value="ECO:0007669"/>
    <property type="project" value="TreeGrafter"/>
</dbReference>
<protein>
    <submittedName>
        <fullName evidence="3">Iron-binding protein</fullName>
    </submittedName>
</protein>
<feature type="chain" id="PRO_5012829398" evidence="2">
    <location>
        <begin position="18"/>
        <end position="343"/>
    </location>
</feature>
<dbReference type="EMBL" id="MSPP01000003">
    <property type="protein sequence ID" value="OUD09212.1"/>
    <property type="molecule type" value="Genomic_DNA"/>
</dbReference>
<name>A0A251WXW1_9RHOB</name>
<dbReference type="OrthoDB" id="8673316at2"/>
<dbReference type="AlphaFoldDB" id="A0A251WXW1"/>
<accession>A0A251WXW1</accession>
<evidence type="ECO:0000256" key="1">
    <source>
        <dbReference type="ARBA" id="ARBA00022729"/>
    </source>
</evidence>
<gene>
    <name evidence="3" type="ORF">BVC71_10955</name>
</gene>
<organism evidence="3 4">
    <name type="scientific">Marivivens niveibacter</name>
    <dbReference type="NCBI Taxonomy" id="1930667"/>
    <lineage>
        <taxon>Bacteria</taxon>
        <taxon>Pseudomonadati</taxon>
        <taxon>Pseudomonadota</taxon>
        <taxon>Alphaproteobacteria</taxon>
        <taxon>Rhodobacterales</taxon>
        <taxon>Paracoccaceae</taxon>
        <taxon>Marivivens group</taxon>
        <taxon>Marivivens</taxon>
    </lineage>
</organism>
<dbReference type="SUPFAM" id="SSF53850">
    <property type="entry name" value="Periplasmic binding protein-like II"/>
    <property type="match status" value="1"/>
</dbReference>
<evidence type="ECO:0000313" key="4">
    <source>
        <dbReference type="Proteomes" id="UP000194664"/>
    </source>
</evidence>
<sequence length="343" mass="37702">MKRLIAALALFAAPVSAQEATATFGAGPTELVFRSTTDMAIFGPVIESFVASNPDLSVVYEQWGSNDLYSQSLSDCGSGIAPADAILSSAVHQLVDLVNSNCAHSYQSELTARLPDTRRWRDELWGLTEEPAVIIYNNDLLDPENVPKSRFEFLDLMRQNPNDYLGRIATYDIEASGLGYLFAFSDSTEATTFGAMLEGFARSGAVATCCSARIIRAVSEGEFLIAYNVLGSYVQNANIPNVGVILPEDYTLFLSRGYMIPKQARQTDAAQRLLDFLLSNTGQRVISRMGLIYPDDPAENGLLPSAKRFIPLSLPLLVAVDQHAKERFIDYWRDTFAALLFLP</sequence>
<keyword evidence="4" id="KW-1185">Reference proteome</keyword>
<proteinExistence type="predicted"/>
<feature type="signal peptide" evidence="2">
    <location>
        <begin position="1"/>
        <end position="17"/>
    </location>
</feature>
<comment type="caution">
    <text evidence="3">The sequence shown here is derived from an EMBL/GenBank/DDBJ whole genome shotgun (WGS) entry which is preliminary data.</text>
</comment>
<reference evidence="3 4" key="1">
    <citation type="submission" date="2016-12" db="EMBL/GenBank/DDBJ databases">
        <title>The draft genome sequence of HSLHS2.</title>
        <authorList>
            <person name="Hu D."/>
            <person name="Wang L."/>
            <person name="Shao Z."/>
        </authorList>
    </citation>
    <scope>NUCLEOTIDE SEQUENCE [LARGE SCALE GENOMIC DNA]</scope>
    <source>
        <strain evidence="3">MCCC 1A06712</strain>
    </source>
</reference>
<dbReference type="PANTHER" id="PTHR30006">
    <property type="entry name" value="THIAMINE-BINDING PERIPLASMIC PROTEIN-RELATED"/>
    <property type="match status" value="1"/>
</dbReference>